<gene>
    <name evidence="2" type="ORF">P280DRAFT_548646</name>
</gene>
<dbReference type="AlphaFoldDB" id="A0A6A6S450"/>
<dbReference type="Proteomes" id="UP000799753">
    <property type="component" value="Unassembled WGS sequence"/>
</dbReference>
<feature type="transmembrane region" description="Helical" evidence="1">
    <location>
        <begin position="20"/>
        <end position="46"/>
    </location>
</feature>
<accession>A0A6A6S450</accession>
<keyword evidence="1" id="KW-0812">Transmembrane</keyword>
<name>A0A6A6S450_9PLEO</name>
<proteinExistence type="predicted"/>
<organism evidence="2 3">
    <name type="scientific">Massarina eburnea CBS 473.64</name>
    <dbReference type="NCBI Taxonomy" id="1395130"/>
    <lineage>
        <taxon>Eukaryota</taxon>
        <taxon>Fungi</taxon>
        <taxon>Dikarya</taxon>
        <taxon>Ascomycota</taxon>
        <taxon>Pezizomycotina</taxon>
        <taxon>Dothideomycetes</taxon>
        <taxon>Pleosporomycetidae</taxon>
        <taxon>Pleosporales</taxon>
        <taxon>Massarineae</taxon>
        <taxon>Massarinaceae</taxon>
        <taxon>Massarina</taxon>
    </lineage>
</organism>
<evidence type="ECO:0000313" key="3">
    <source>
        <dbReference type="Proteomes" id="UP000799753"/>
    </source>
</evidence>
<protein>
    <recommendedName>
        <fullName evidence="4">HRQ family protein</fullName>
    </recommendedName>
</protein>
<dbReference type="Pfam" id="PF11927">
    <property type="entry name" value="HODM_asu-like"/>
    <property type="match status" value="1"/>
</dbReference>
<dbReference type="OrthoDB" id="5043642at2759"/>
<dbReference type="EMBL" id="MU006782">
    <property type="protein sequence ID" value="KAF2642067.1"/>
    <property type="molecule type" value="Genomic_DNA"/>
</dbReference>
<keyword evidence="1" id="KW-0472">Membrane</keyword>
<evidence type="ECO:0000313" key="2">
    <source>
        <dbReference type="EMBL" id="KAF2642067.1"/>
    </source>
</evidence>
<keyword evidence="1" id="KW-1133">Transmembrane helix</keyword>
<keyword evidence="3" id="KW-1185">Reference proteome</keyword>
<dbReference type="InterPro" id="IPR021848">
    <property type="entry name" value="HODM_asu-like"/>
</dbReference>
<evidence type="ECO:0000256" key="1">
    <source>
        <dbReference type="SAM" id="Phobius"/>
    </source>
</evidence>
<sequence length="460" mass="52879">MISLIAIVNSVLYKVLPPGIYFIFGLAVSVFCYSFFIGTVLARLWYYKGRVHGDFQVFDIQPAYKRDRALNRQYGVVGAEGELAGRDEPLGKWTAVARPMLDEDDVDDPELKTQIMEDKRISRLPAFLQDDCGDASQFPSVKEAVPAEEYNQQFQASKPMDYRDLGIWREVQSNWLTVDRNFPKHMEAKHKLLDERLDDCVQRMPAVKEASEEMLPMLVRCLTEEYPRTFSERQVRGFPHIKNHNTNVEWNLRRPYEPQALELAARLAVEDFVFFGRDSFTGAWKLIGGSVCFPSGWSLPSIIGQDIDNLLRPVISWDNLSTILDYIDDSNEDSLWKRIHTFIQTNPGRTLPQLLSIETPGDFFQGRLSSLNPEDIVVRKENQIFMRLPQSGVIVMTVKTELVDLMEMGPTERQVLAKEIHSWEPGIARAKGLDLWRRIVLGFIEGKTMMYDDQTVVSTW</sequence>
<evidence type="ECO:0008006" key="4">
    <source>
        <dbReference type="Google" id="ProtNLM"/>
    </source>
</evidence>
<reference evidence="2" key="1">
    <citation type="journal article" date="2020" name="Stud. Mycol.">
        <title>101 Dothideomycetes genomes: a test case for predicting lifestyles and emergence of pathogens.</title>
        <authorList>
            <person name="Haridas S."/>
            <person name="Albert R."/>
            <person name="Binder M."/>
            <person name="Bloem J."/>
            <person name="Labutti K."/>
            <person name="Salamov A."/>
            <person name="Andreopoulos B."/>
            <person name="Baker S."/>
            <person name="Barry K."/>
            <person name="Bills G."/>
            <person name="Bluhm B."/>
            <person name="Cannon C."/>
            <person name="Castanera R."/>
            <person name="Culley D."/>
            <person name="Daum C."/>
            <person name="Ezra D."/>
            <person name="Gonzalez J."/>
            <person name="Henrissat B."/>
            <person name="Kuo A."/>
            <person name="Liang C."/>
            <person name="Lipzen A."/>
            <person name="Lutzoni F."/>
            <person name="Magnuson J."/>
            <person name="Mondo S."/>
            <person name="Nolan M."/>
            <person name="Ohm R."/>
            <person name="Pangilinan J."/>
            <person name="Park H.-J."/>
            <person name="Ramirez L."/>
            <person name="Alfaro M."/>
            <person name="Sun H."/>
            <person name="Tritt A."/>
            <person name="Yoshinaga Y."/>
            <person name="Zwiers L.-H."/>
            <person name="Turgeon B."/>
            <person name="Goodwin S."/>
            <person name="Spatafora J."/>
            <person name="Crous P."/>
            <person name="Grigoriev I."/>
        </authorList>
    </citation>
    <scope>NUCLEOTIDE SEQUENCE</scope>
    <source>
        <strain evidence="2">CBS 473.64</strain>
    </source>
</reference>